<sequence>MATRVNEKGFTVLYEAPQAAVDLVFVHGFTGHPKDTWTLKLKKQRKNSAKRHGEDDEVGDGARPSKRLRMPSFGRRPSTLHSTVASAPASPGSSRTPTVDGTNGRAQAGSEGQRPKEVYWPADLACQTIPNSRILTYGYDTNVRHWFQGPVSKKTIYDHAWDMLYSLEAFRRDPNEERRPIVFIAHSLGGIVVKEALRSAQACQPLKPHIYGILKATSSIIFFGTPHGGADPRNVFHHILAASYQACGGQVNPQIVNALMPDSERLKELREEFPVICQAQGWALYSFQEEYGVKALFGTTVVKDQSSCLNIPTLETRQFISSDHMDMCRFHGLQDPEYIKVAAAMARIMETIEARSQATPATDSERINRGLPVVENEHLPPGQETRYKGWRAAESITQETKSALIEQLYFTKIDERLTNLTTAQGKTCRWFLSKPEYTSWRNPANQPDNGGFLWIRGNPGTGKSILMKLLFEDVKSKIKHDPSQIVLSFFFLARGELDEKSTPGLYRSLLHQLFQMAPDLKDSLEWMTADGARGIQTNGWNEEALKRTLHHAILKLGSRRLTIFVDALDECDDNQAKEMVFFFEELCDSAQDSQVRLDICFSSRHYPLITIKKGTELTLEDEVGHKEDIQSYIKAKLRLKNTKAAQTLQAEILEKSSLIFLWVALVVDILNSEYPGKPIEKMRQRLKEIPPKLADLFEMILTRDEEDPKLLKICLQWILFATRPLKPQELYFAVQFGLKEGPCSGRWDPETVDLDEMKAFVRHSSKGLAGVTRGKSSEVQFIHESVRDFLLGKSGASQWSGAIFSGNFEGQSHEVLRDCCLAQLETDMDLELSGSHPSEESFEVAQTQLRADLPLRFPLLEYSLRNILQHANSAQRHGVGQRAFLDRFPLQKWATVHDVLEKHAVRQYSRSVNLRYILAQKNLAELIKIQPQKQSCFDVVAGVRYGPPIFAALATGSTEAVWALLEAEVEAQPVESQGRLREHCKLGFQSRKQLGNLGGLSFVFAKTKGVIGHLAEHGHELLDVPWLDLLCRIDPFFERRTALLCAVRGGHTAAVETLFRMGAEIDHVDRNGQTPLLLAARNGHDAMVKLLLDTGKVDIDSRDNIGQIPLFWAAQNGHDALVKLLLDTGKVDIDSRDKNGQTPLFWAARNGHDAVVKLLLDMGKVDIDWRDNGGRTPLSWAVQNGHDAMAKLLLNTGKVDIDSRDNGGRTPLSWAAQNGHDAVVKLLLDTGKVDIDSRDNGGRTPLSWAVQN</sequence>
<dbReference type="AlphaFoldDB" id="A0AAN6UU98"/>
<keyword evidence="1" id="KW-0677">Repeat</keyword>
<dbReference type="InterPro" id="IPR027417">
    <property type="entry name" value="P-loop_NTPase"/>
</dbReference>
<dbReference type="SUPFAM" id="SSF53474">
    <property type="entry name" value="alpha/beta-Hydrolases"/>
    <property type="match status" value="1"/>
</dbReference>
<accession>A0AAN6UU98</accession>
<dbReference type="PROSITE" id="PS50297">
    <property type="entry name" value="ANK_REP_REGION"/>
    <property type="match status" value="5"/>
</dbReference>
<reference evidence="5" key="2">
    <citation type="submission" date="2023-05" db="EMBL/GenBank/DDBJ databases">
        <authorList>
            <consortium name="Lawrence Berkeley National Laboratory"/>
            <person name="Steindorff A."/>
            <person name="Hensen N."/>
            <person name="Bonometti L."/>
            <person name="Westerberg I."/>
            <person name="Brannstrom I.O."/>
            <person name="Guillou S."/>
            <person name="Cros-Aarteil S."/>
            <person name="Calhoun S."/>
            <person name="Haridas S."/>
            <person name="Kuo A."/>
            <person name="Mondo S."/>
            <person name="Pangilinan J."/>
            <person name="Riley R."/>
            <person name="Labutti K."/>
            <person name="Andreopoulos B."/>
            <person name="Lipzen A."/>
            <person name="Chen C."/>
            <person name="Yanf M."/>
            <person name="Daum C."/>
            <person name="Ng V."/>
            <person name="Clum A."/>
            <person name="Ohm R."/>
            <person name="Martin F."/>
            <person name="Silar P."/>
            <person name="Natvig D."/>
            <person name="Lalanne C."/>
            <person name="Gautier V."/>
            <person name="Ament-Velasquez S.L."/>
            <person name="Kruys A."/>
            <person name="Hutchinson M.I."/>
            <person name="Powell A.J."/>
            <person name="Barry K."/>
            <person name="Miller A.N."/>
            <person name="Grigoriev I.V."/>
            <person name="Debuchy R."/>
            <person name="Gladieux P."/>
            <person name="Thoren M.H."/>
            <person name="Johannesson H."/>
        </authorList>
    </citation>
    <scope>NUCLEOTIDE SEQUENCE</scope>
    <source>
        <strain evidence="5">CBS 141.50</strain>
    </source>
</reference>
<dbReference type="RefSeq" id="XP_062632688.1">
    <property type="nucleotide sequence ID" value="XM_062782367.1"/>
</dbReference>
<comment type="caution">
    <text evidence="5">The sequence shown here is derived from an EMBL/GenBank/DDBJ whole genome shotgun (WGS) entry which is preliminary data.</text>
</comment>
<dbReference type="Proteomes" id="UP001302676">
    <property type="component" value="Unassembled WGS sequence"/>
</dbReference>
<feature type="repeat" description="ANK" evidence="2">
    <location>
        <begin position="1105"/>
        <end position="1129"/>
    </location>
</feature>
<dbReference type="Gene3D" id="3.40.50.300">
    <property type="entry name" value="P-loop containing nucleotide triphosphate hydrolases"/>
    <property type="match status" value="1"/>
</dbReference>
<feature type="repeat" description="ANK" evidence="2">
    <location>
        <begin position="1207"/>
        <end position="1231"/>
    </location>
</feature>
<evidence type="ECO:0000256" key="2">
    <source>
        <dbReference type="PROSITE-ProRule" id="PRU00023"/>
    </source>
</evidence>
<organism evidence="5 6">
    <name type="scientific">Dichotomopilus funicola</name>
    <dbReference type="NCBI Taxonomy" id="1934379"/>
    <lineage>
        <taxon>Eukaryota</taxon>
        <taxon>Fungi</taxon>
        <taxon>Dikarya</taxon>
        <taxon>Ascomycota</taxon>
        <taxon>Pezizomycotina</taxon>
        <taxon>Sordariomycetes</taxon>
        <taxon>Sordariomycetidae</taxon>
        <taxon>Sordariales</taxon>
        <taxon>Chaetomiaceae</taxon>
        <taxon>Dichotomopilus</taxon>
    </lineage>
</organism>
<dbReference type="GeneID" id="87818980"/>
<dbReference type="PANTHER" id="PTHR10039:SF5">
    <property type="entry name" value="NACHT DOMAIN-CONTAINING PROTEIN"/>
    <property type="match status" value="1"/>
</dbReference>
<feature type="non-terminal residue" evidence="5">
    <location>
        <position position="1252"/>
    </location>
</feature>
<dbReference type="PROSITE" id="PS50088">
    <property type="entry name" value="ANK_REPEAT"/>
    <property type="match status" value="6"/>
</dbReference>
<dbReference type="Pfam" id="PF00023">
    <property type="entry name" value="Ank"/>
    <property type="match status" value="1"/>
</dbReference>
<dbReference type="InterPro" id="IPR002110">
    <property type="entry name" value="Ankyrin_rpt"/>
</dbReference>
<dbReference type="Gene3D" id="1.25.40.20">
    <property type="entry name" value="Ankyrin repeat-containing domain"/>
    <property type="match status" value="3"/>
</dbReference>
<feature type="repeat" description="ANK" evidence="2">
    <location>
        <begin position="1071"/>
        <end position="1095"/>
    </location>
</feature>
<dbReference type="PANTHER" id="PTHR10039">
    <property type="entry name" value="AMELOGENIN"/>
    <property type="match status" value="1"/>
</dbReference>
<dbReference type="SMART" id="SM00248">
    <property type="entry name" value="ANK"/>
    <property type="match status" value="6"/>
</dbReference>
<dbReference type="SUPFAM" id="SSF48403">
    <property type="entry name" value="Ankyrin repeat"/>
    <property type="match status" value="1"/>
</dbReference>
<evidence type="ECO:0000256" key="3">
    <source>
        <dbReference type="SAM" id="MobiDB-lite"/>
    </source>
</evidence>
<gene>
    <name evidence="5" type="ORF">C8A04DRAFT_33197</name>
</gene>
<feature type="repeat" description="ANK" evidence="2">
    <location>
        <begin position="1173"/>
        <end position="1197"/>
    </location>
</feature>
<protein>
    <recommendedName>
        <fullName evidence="4">Nephrocystin 3-like N-terminal domain-containing protein</fullName>
    </recommendedName>
</protein>
<feature type="compositionally biased region" description="Polar residues" evidence="3">
    <location>
        <begin position="79"/>
        <end position="105"/>
    </location>
</feature>
<proteinExistence type="predicted"/>
<dbReference type="Pfam" id="PF24883">
    <property type="entry name" value="NPHP3_N"/>
    <property type="match status" value="1"/>
</dbReference>
<dbReference type="InterPro" id="IPR029058">
    <property type="entry name" value="AB_hydrolase_fold"/>
</dbReference>
<reference evidence="5" key="1">
    <citation type="journal article" date="2023" name="Mol. Phylogenet. Evol.">
        <title>Genome-scale phylogeny and comparative genomics of the fungal order Sordariales.</title>
        <authorList>
            <person name="Hensen N."/>
            <person name="Bonometti L."/>
            <person name="Westerberg I."/>
            <person name="Brannstrom I.O."/>
            <person name="Guillou S."/>
            <person name="Cros-Aarteil S."/>
            <person name="Calhoun S."/>
            <person name="Haridas S."/>
            <person name="Kuo A."/>
            <person name="Mondo S."/>
            <person name="Pangilinan J."/>
            <person name="Riley R."/>
            <person name="LaButti K."/>
            <person name="Andreopoulos B."/>
            <person name="Lipzen A."/>
            <person name="Chen C."/>
            <person name="Yan M."/>
            <person name="Daum C."/>
            <person name="Ng V."/>
            <person name="Clum A."/>
            <person name="Steindorff A."/>
            <person name="Ohm R.A."/>
            <person name="Martin F."/>
            <person name="Silar P."/>
            <person name="Natvig D.O."/>
            <person name="Lalanne C."/>
            <person name="Gautier V."/>
            <person name="Ament-Velasquez S.L."/>
            <person name="Kruys A."/>
            <person name="Hutchinson M.I."/>
            <person name="Powell A.J."/>
            <person name="Barry K."/>
            <person name="Miller A.N."/>
            <person name="Grigoriev I.V."/>
            <person name="Debuchy R."/>
            <person name="Gladieux P."/>
            <person name="Hiltunen Thoren M."/>
            <person name="Johannesson H."/>
        </authorList>
    </citation>
    <scope>NUCLEOTIDE SEQUENCE</scope>
    <source>
        <strain evidence="5">CBS 141.50</strain>
    </source>
</reference>
<dbReference type="Gene3D" id="3.40.50.1820">
    <property type="entry name" value="alpha/beta hydrolase"/>
    <property type="match status" value="1"/>
</dbReference>
<feature type="repeat" description="ANK" evidence="2">
    <location>
        <begin position="1038"/>
        <end position="1070"/>
    </location>
</feature>
<feature type="domain" description="Nephrocystin 3-like N-terminal" evidence="4">
    <location>
        <begin position="427"/>
        <end position="604"/>
    </location>
</feature>
<evidence type="ECO:0000256" key="1">
    <source>
        <dbReference type="ARBA" id="ARBA00022737"/>
    </source>
</evidence>
<feature type="repeat" description="ANK" evidence="2">
    <location>
        <begin position="1139"/>
        <end position="1163"/>
    </location>
</feature>
<feature type="region of interest" description="Disordered" evidence="3">
    <location>
        <begin position="42"/>
        <end position="114"/>
    </location>
</feature>
<evidence type="ECO:0000259" key="4">
    <source>
        <dbReference type="Pfam" id="PF24883"/>
    </source>
</evidence>
<dbReference type="InterPro" id="IPR036770">
    <property type="entry name" value="Ankyrin_rpt-contain_sf"/>
</dbReference>
<dbReference type="InterPro" id="IPR056884">
    <property type="entry name" value="NPHP3-like_N"/>
</dbReference>
<evidence type="ECO:0000313" key="6">
    <source>
        <dbReference type="Proteomes" id="UP001302676"/>
    </source>
</evidence>
<keyword evidence="6" id="KW-1185">Reference proteome</keyword>
<evidence type="ECO:0000313" key="5">
    <source>
        <dbReference type="EMBL" id="KAK4139317.1"/>
    </source>
</evidence>
<name>A0AAN6UU98_9PEZI</name>
<dbReference type="SUPFAM" id="SSF52540">
    <property type="entry name" value="P-loop containing nucleoside triphosphate hydrolases"/>
    <property type="match status" value="1"/>
</dbReference>
<dbReference type="EMBL" id="MU853670">
    <property type="protein sequence ID" value="KAK4139317.1"/>
    <property type="molecule type" value="Genomic_DNA"/>
</dbReference>
<dbReference type="Pfam" id="PF12796">
    <property type="entry name" value="Ank_2"/>
    <property type="match status" value="2"/>
</dbReference>
<keyword evidence="2" id="KW-0040">ANK repeat</keyword>